<dbReference type="OrthoDB" id="9806954at2"/>
<keyword evidence="4" id="KW-0547">Nucleotide-binding</keyword>
<dbReference type="GO" id="GO:0009432">
    <property type="term" value="P:SOS response"/>
    <property type="evidence" value="ECO:0007669"/>
    <property type="project" value="TreeGrafter"/>
</dbReference>
<dbReference type="InterPro" id="IPR027417">
    <property type="entry name" value="P-loop_NTPase"/>
</dbReference>
<evidence type="ECO:0000256" key="7">
    <source>
        <dbReference type="ARBA" id="ARBA00023204"/>
    </source>
</evidence>
<dbReference type="STRING" id="1224163.B841_06475"/>
<evidence type="ECO:0000256" key="3">
    <source>
        <dbReference type="ARBA" id="ARBA00021315"/>
    </source>
</evidence>
<dbReference type="AlphaFoldDB" id="S5TJ53"/>
<proteinExistence type="inferred from homology"/>
<dbReference type="FunFam" id="3.40.50.300:FF:000319">
    <property type="entry name" value="DNA repair protein RecN"/>
    <property type="match status" value="1"/>
</dbReference>
<dbReference type="InterPro" id="IPR004604">
    <property type="entry name" value="DNA_recomb/repair_RecN"/>
</dbReference>
<evidence type="ECO:0000256" key="10">
    <source>
        <dbReference type="SAM" id="Coils"/>
    </source>
</evidence>
<dbReference type="Pfam" id="PF02463">
    <property type="entry name" value="SMC_N"/>
    <property type="match status" value="1"/>
</dbReference>
<keyword evidence="13" id="KW-1185">Reference proteome</keyword>
<name>S5TJ53_9CORY</name>
<protein>
    <recommendedName>
        <fullName evidence="3 9">DNA repair protein RecN</fullName>
    </recommendedName>
    <alternativeName>
        <fullName evidence="8 9">Recombination protein N</fullName>
    </alternativeName>
</protein>
<keyword evidence="5 9" id="KW-0227">DNA damage</keyword>
<evidence type="ECO:0000256" key="2">
    <source>
        <dbReference type="ARBA" id="ARBA00009441"/>
    </source>
</evidence>
<dbReference type="NCBIfam" id="TIGR00634">
    <property type="entry name" value="recN"/>
    <property type="match status" value="1"/>
</dbReference>
<dbReference type="EMBL" id="CP003924">
    <property type="protein sequence ID" value="AGS34768.1"/>
    <property type="molecule type" value="Genomic_DNA"/>
</dbReference>
<reference evidence="12 13" key="1">
    <citation type="submission" date="2012-11" db="EMBL/GenBank/DDBJ databases">
        <title>The complete genome sequence of Corynebacterium maris Coryn-1 (=DSM 45190).</title>
        <authorList>
            <person name="Schaffert L."/>
            <person name="Albersmeier A."/>
            <person name="Kalinowski J."/>
            <person name="Ruckert C."/>
        </authorList>
    </citation>
    <scope>NUCLEOTIDE SEQUENCE [LARGE SCALE GENOMIC DNA]</scope>
    <source>
        <strain evidence="13">Coryn-1</strain>
    </source>
</reference>
<evidence type="ECO:0000256" key="5">
    <source>
        <dbReference type="ARBA" id="ARBA00022763"/>
    </source>
</evidence>
<dbReference type="SUPFAM" id="SSF52540">
    <property type="entry name" value="P-loop containing nucleoside triphosphate hydrolases"/>
    <property type="match status" value="2"/>
</dbReference>
<dbReference type="GO" id="GO:0006281">
    <property type="term" value="P:DNA repair"/>
    <property type="evidence" value="ECO:0007669"/>
    <property type="project" value="UniProtKB-KW"/>
</dbReference>
<comment type="function">
    <text evidence="1 9">May be involved in recombinational repair of damaged DNA.</text>
</comment>
<keyword evidence="7 9" id="KW-0234">DNA repair</keyword>
<dbReference type="PIRSF" id="PIRSF003128">
    <property type="entry name" value="RecN"/>
    <property type="match status" value="1"/>
</dbReference>
<dbReference type="PATRIC" id="fig|1224163.3.peg.1301"/>
<evidence type="ECO:0000256" key="4">
    <source>
        <dbReference type="ARBA" id="ARBA00022741"/>
    </source>
</evidence>
<evidence type="ECO:0000313" key="13">
    <source>
        <dbReference type="Proteomes" id="UP000015388"/>
    </source>
</evidence>
<dbReference type="HOGENOM" id="CLU_018297_3_0_11"/>
<organism evidence="12 13">
    <name type="scientific">Corynebacterium maris DSM 45190</name>
    <dbReference type="NCBI Taxonomy" id="1224163"/>
    <lineage>
        <taxon>Bacteria</taxon>
        <taxon>Bacillati</taxon>
        <taxon>Actinomycetota</taxon>
        <taxon>Actinomycetes</taxon>
        <taxon>Mycobacteriales</taxon>
        <taxon>Corynebacteriaceae</taxon>
        <taxon>Corynebacterium</taxon>
    </lineage>
</organism>
<dbReference type="Gene3D" id="3.40.50.300">
    <property type="entry name" value="P-loop containing nucleotide triphosphate hydrolases"/>
    <property type="match status" value="2"/>
</dbReference>
<dbReference type="InterPro" id="IPR003395">
    <property type="entry name" value="RecF/RecN/SMC_N"/>
</dbReference>
<evidence type="ECO:0000259" key="11">
    <source>
        <dbReference type="Pfam" id="PF02463"/>
    </source>
</evidence>
<gene>
    <name evidence="12" type="ORF">B841_06475</name>
</gene>
<dbReference type="GO" id="GO:0005524">
    <property type="term" value="F:ATP binding"/>
    <property type="evidence" value="ECO:0007669"/>
    <property type="project" value="UniProtKB-KW"/>
</dbReference>
<evidence type="ECO:0000256" key="1">
    <source>
        <dbReference type="ARBA" id="ARBA00003618"/>
    </source>
</evidence>
<evidence type="ECO:0000256" key="6">
    <source>
        <dbReference type="ARBA" id="ARBA00022840"/>
    </source>
</evidence>
<dbReference type="FunFam" id="3.40.50.300:FF:000356">
    <property type="entry name" value="DNA repair protein RecN"/>
    <property type="match status" value="1"/>
</dbReference>
<evidence type="ECO:0000313" key="12">
    <source>
        <dbReference type="EMBL" id="AGS34768.1"/>
    </source>
</evidence>
<dbReference type="eggNOG" id="COG0497">
    <property type="taxonomic scope" value="Bacteria"/>
</dbReference>
<feature type="domain" description="RecF/RecN/SMC N-terminal" evidence="11">
    <location>
        <begin position="4"/>
        <end position="520"/>
    </location>
</feature>
<feature type="coiled-coil region" evidence="10">
    <location>
        <begin position="350"/>
        <end position="384"/>
    </location>
</feature>
<evidence type="ECO:0000256" key="9">
    <source>
        <dbReference type="PIRNR" id="PIRNR003128"/>
    </source>
</evidence>
<sequence>MLADITIANLGVIASAQAEFAGGLTVLTGETGAGKTMMVTGLRLLTGGRADASRVRTGSDKALVEGRFHVDDMDDDSRSALASLADDAGAETDENGEYLVCRTVSAKGRSRAHLGGRSVPAATLADFSSHLLTIHGQNDQLRLLSPDQQLSALDRFDPKIAPLAEAYRGEYRTWRALAKDLSERTRSRRELAQEVDRLNFALDEIDAIAPEPGEDADLVDQIRRLQDVDELREAATTALNAIDGPEDLGGYSDDANPAATQLGHAAGSLHGSDDPVLKELGETLNDLTSRLSEVSGALGSYLADLPADPQALDALLQRQQELKSLTRKYAPDVDGVIAWRDKARRRLAKIDTSSETLEQLTRQVAEAEQKMRAAAKKLSAARRKAAKKFAGLVTEELQGLAMPKARLEAHVETVEPTRHGIDAVELRLAANDAMEARPLASSASGGELSRVMLALEVILSAGTRGATLVFDEVDAGVGGHAAVEIGRRLARLAVGNQVIVVTHLPQVAAYADTHLHVAKTVGDVTVTSGVRVLSHGERVEELSRMLAGLEDTDTGRAHASELLERAQSEAADLRS</sequence>
<dbReference type="PANTHER" id="PTHR11059:SF0">
    <property type="entry name" value="DNA REPAIR PROTEIN RECN"/>
    <property type="match status" value="1"/>
</dbReference>
<dbReference type="Proteomes" id="UP000015388">
    <property type="component" value="Chromosome"/>
</dbReference>
<dbReference type="CDD" id="cd03241">
    <property type="entry name" value="ABC_RecN"/>
    <property type="match status" value="2"/>
</dbReference>
<comment type="similarity">
    <text evidence="2 9">Belongs to the RecN family.</text>
</comment>
<dbReference type="KEGG" id="cmd:B841_06475"/>
<dbReference type="PANTHER" id="PTHR11059">
    <property type="entry name" value="DNA REPAIR PROTEIN RECN"/>
    <property type="match status" value="1"/>
</dbReference>
<dbReference type="RefSeq" id="WP_020934701.1">
    <property type="nucleotide sequence ID" value="NC_021915.1"/>
</dbReference>
<dbReference type="GO" id="GO:0043590">
    <property type="term" value="C:bacterial nucleoid"/>
    <property type="evidence" value="ECO:0007669"/>
    <property type="project" value="TreeGrafter"/>
</dbReference>
<keyword evidence="6" id="KW-0067">ATP-binding</keyword>
<keyword evidence="10" id="KW-0175">Coiled coil</keyword>
<evidence type="ECO:0000256" key="8">
    <source>
        <dbReference type="ARBA" id="ARBA00033408"/>
    </source>
</evidence>
<dbReference type="GO" id="GO:0006310">
    <property type="term" value="P:DNA recombination"/>
    <property type="evidence" value="ECO:0007669"/>
    <property type="project" value="InterPro"/>
</dbReference>
<accession>S5TJ53</accession>